<dbReference type="HOGENOM" id="CLU_001570_2_3_1"/>
<evidence type="ECO:0000256" key="3">
    <source>
        <dbReference type="ARBA" id="ARBA00005179"/>
    </source>
</evidence>
<evidence type="ECO:0000256" key="4">
    <source>
        <dbReference type="ARBA" id="ARBA00010617"/>
    </source>
</evidence>
<keyword evidence="8" id="KW-1133">Transmembrane helix</keyword>
<dbReference type="InterPro" id="IPR001128">
    <property type="entry name" value="Cyt_P450"/>
</dbReference>
<dbReference type="InterPro" id="IPR002401">
    <property type="entry name" value="Cyt_P450_E_grp-I"/>
</dbReference>
<dbReference type="GO" id="GO:0005506">
    <property type="term" value="F:iron ion binding"/>
    <property type="evidence" value="ECO:0007669"/>
    <property type="project" value="InterPro"/>
</dbReference>
<dbReference type="InterPro" id="IPR017972">
    <property type="entry name" value="Cyt_P450_CS"/>
</dbReference>
<evidence type="ECO:0000313" key="16">
    <source>
        <dbReference type="EMBL" id="KIM39252.1"/>
    </source>
</evidence>
<dbReference type="Gene3D" id="1.10.630.10">
    <property type="entry name" value="Cytochrome P450"/>
    <property type="match status" value="1"/>
</dbReference>
<dbReference type="Pfam" id="PF00067">
    <property type="entry name" value="p450"/>
    <property type="match status" value="1"/>
</dbReference>
<dbReference type="OrthoDB" id="2789670at2759"/>
<dbReference type="PRINTS" id="PR00463">
    <property type="entry name" value="EP450I"/>
</dbReference>
<keyword evidence="13" id="KW-0325">Glycoprotein</keyword>
<dbReference type="GO" id="GO:0016020">
    <property type="term" value="C:membrane"/>
    <property type="evidence" value="ECO:0007669"/>
    <property type="project" value="UniProtKB-SubCell"/>
</dbReference>
<evidence type="ECO:0000256" key="7">
    <source>
        <dbReference type="ARBA" id="ARBA00022723"/>
    </source>
</evidence>
<comment type="pathway">
    <text evidence="3">Secondary metabolite biosynthesis.</text>
</comment>
<name>A0A0C2YE10_HEBCY</name>
<evidence type="ECO:0000256" key="2">
    <source>
        <dbReference type="ARBA" id="ARBA00004167"/>
    </source>
</evidence>
<dbReference type="GO" id="GO:0016705">
    <property type="term" value="F:oxidoreductase activity, acting on paired donors, with incorporation or reduction of molecular oxygen"/>
    <property type="evidence" value="ECO:0007669"/>
    <property type="project" value="InterPro"/>
</dbReference>
<evidence type="ECO:0000256" key="8">
    <source>
        <dbReference type="ARBA" id="ARBA00022989"/>
    </source>
</evidence>
<keyword evidence="10 14" id="KW-0408">Iron</keyword>
<evidence type="ECO:0008006" key="18">
    <source>
        <dbReference type="Google" id="ProtNLM"/>
    </source>
</evidence>
<dbReference type="InterPro" id="IPR036396">
    <property type="entry name" value="Cyt_P450_sf"/>
</dbReference>
<organism evidence="16 17">
    <name type="scientific">Hebeloma cylindrosporum</name>
    <dbReference type="NCBI Taxonomy" id="76867"/>
    <lineage>
        <taxon>Eukaryota</taxon>
        <taxon>Fungi</taxon>
        <taxon>Dikarya</taxon>
        <taxon>Basidiomycota</taxon>
        <taxon>Agaricomycotina</taxon>
        <taxon>Agaricomycetes</taxon>
        <taxon>Agaricomycetidae</taxon>
        <taxon>Agaricales</taxon>
        <taxon>Agaricineae</taxon>
        <taxon>Hymenogastraceae</taxon>
        <taxon>Hebeloma</taxon>
    </lineage>
</organism>
<evidence type="ECO:0000256" key="1">
    <source>
        <dbReference type="ARBA" id="ARBA00001971"/>
    </source>
</evidence>
<evidence type="ECO:0000256" key="5">
    <source>
        <dbReference type="ARBA" id="ARBA00022617"/>
    </source>
</evidence>
<evidence type="ECO:0000256" key="9">
    <source>
        <dbReference type="ARBA" id="ARBA00023002"/>
    </source>
</evidence>
<keyword evidence="12" id="KW-0472">Membrane</keyword>
<evidence type="ECO:0000256" key="12">
    <source>
        <dbReference type="ARBA" id="ARBA00023136"/>
    </source>
</evidence>
<gene>
    <name evidence="16" type="ORF">M413DRAFT_196339</name>
</gene>
<comment type="similarity">
    <text evidence="4 15">Belongs to the cytochrome P450 family.</text>
</comment>
<accession>A0A0C2YE10</accession>
<dbReference type="InterPro" id="IPR050364">
    <property type="entry name" value="Cytochrome_P450_fung"/>
</dbReference>
<dbReference type="STRING" id="686832.A0A0C2YE10"/>
<evidence type="ECO:0000256" key="14">
    <source>
        <dbReference type="PIRSR" id="PIRSR602401-1"/>
    </source>
</evidence>
<sequence length="511" mass="57917">MYTLLSLSITSSVALLFWKYVMSKKPQRPYYPPGPKPMPIIGNFFDLPTKDLANVYLEWGRKYNSSIVHAIALGSHVVVVNKLEDAAELLDRRAPKYSDRPEYPILKLMGWEHNVALMRYGEGWFYRRKIAHQIFRKESVKNYHNVLLEKVHAMLYGILKSPEQFDQHNRMLSVSIPMKTMYGYDVESIDDPFVTGADKSVTLGLEFLVPNASLINTFPILASVPAWLPGASVHKLFAEVQQLTNEVFRVPMDWAKTSMIEGTAVSSVFTEFLERKNTVGASAEEEAAIADIAYTAYGGATDTTTSVTGSFLYYMAINPGIQAKAQREIDGIVGNRLPDFSDRPNMPYVEAIYREILRSSPPVPMSFPHRLMEDDHYKEYFIPKGTIVFPNIWAMTHEESVYPEPFTFKPERFFDENGKLRDEDRILAFGFGRRVCVGEQVASATVWLTIASILATFNIGKARDSSGNEIPIGDEYDDFGLLVYKKHFECSITPRSRDHHQLIEAVNTSNA</sequence>
<dbReference type="CDD" id="cd11065">
    <property type="entry name" value="CYP64-like"/>
    <property type="match status" value="1"/>
</dbReference>
<dbReference type="EMBL" id="KN831786">
    <property type="protein sequence ID" value="KIM39252.1"/>
    <property type="molecule type" value="Genomic_DNA"/>
</dbReference>
<evidence type="ECO:0000313" key="17">
    <source>
        <dbReference type="Proteomes" id="UP000053424"/>
    </source>
</evidence>
<reference evidence="16 17" key="1">
    <citation type="submission" date="2014-04" db="EMBL/GenBank/DDBJ databases">
        <authorList>
            <consortium name="DOE Joint Genome Institute"/>
            <person name="Kuo A."/>
            <person name="Gay G."/>
            <person name="Dore J."/>
            <person name="Kohler A."/>
            <person name="Nagy L.G."/>
            <person name="Floudas D."/>
            <person name="Copeland A."/>
            <person name="Barry K.W."/>
            <person name="Cichocki N."/>
            <person name="Veneault-Fourrey C."/>
            <person name="LaButti K."/>
            <person name="Lindquist E.A."/>
            <person name="Lipzen A."/>
            <person name="Lundell T."/>
            <person name="Morin E."/>
            <person name="Murat C."/>
            <person name="Sun H."/>
            <person name="Tunlid A."/>
            <person name="Henrissat B."/>
            <person name="Grigoriev I.V."/>
            <person name="Hibbett D.S."/>
            <person name="Martin F."/>
            <person name="Nordberg H.P."/>
            <person name="Cantor M.N."/>
            <person name="Hua S.X."/>
        </authorList>
    </citation>
    <scope>NUCLEOTIDE SEQUENCE [LARGE SCALE GENOMIC DNA]</scope>
    <source>
        <strain evidence="17">h7</strain>
    </source>
</reference>
<dbReference type="PANTHER" id="PTHR46300">
    <property type="entry name" value="P450, PUTATIVE (EUROFUNG)-RELATED-RELATED"/>
    <property type="match status" value="1"/>
</dbReference>
<evidence type="ECO:0000256" key="13">
    <source>
        <dbReference type="ARBA" id="ARBA00023180"/>
    </source>
</evidence>
<keyword evidence="17" id="KW-1185">Reference proteome</keyword>
<dbReference type="SUPFAM" id="SSF48264">
    <property type="entry name" value="Cytochrome P450"/>
    <property type="match status" value="1"/>
</dbReference>
<evidence type="ECO:0000256" key="10">
    <source>
        <dbReference type="ARBA" id="ARBA00023004"/>
    </source>
</evidence>
<keyword evidence="7 14" id="KW-0479">Metal-binding</keyword>
<comment type="cofactor">
    <cofactor evidence="1 14">
        <name>heme</name>
        <dbReference type="ChEBI" id="CHEBI:30413"/>
    </cofactor>
</comment>
<evidence type="ECO:0000256" key="15">
    <source>
        <dbReference type="RuleBase" id="RU000461"/>
    </source>
</evidence>
<proteinExistence type="inferred from homology"/>
<keyword evidence="5 14" id="KW-0349">Heme</keyword>
<dbReference type="GO" id="GO:0004497">
    <property type="term" value="F:monooxygenase activity"/>
    <property type="evidence" value="ECO:0007669"/>
    <property type="project" value="UniProtKB-KW"/>
</dbReference>
<dbReference type="GO" id="GO:0020037">
    <property type="term" value="F:heme binding"/>
    <property type="evidence" value="ECO:0007669"/>
    <property type="project" value="InterPro"/>
</dbReference>
<comment type="subcellular location">
    <subcellularLocation>
        <location evidence="2">Membrane</location>
        <topology evidence="2">Single-pass membrane protein</topology>
    </subcellularLocation>
</comment>
<dbReference type="PROSITE" id="PS00086">
    <property type="entry name" value="CYTOCHROME_P450"/>
    <property type="match status" value="1"/>
</dbReference>
<keyword evidence="6" id="KW-0812">Transmembrane</keyword>
<keyword evidence="9 15" id="KW-0560">Oxidoreductase</keyword>
<evidence type="ECO:0000256" key="11">
    <source>
        <dbReference type="ARBA" id="ARBA00023033"/>
    </source>
</evidence>
<protein>
    <recommendedName>
        <fullName evidence="18">Cytochrome P450</fullName>
    </recommendedName>
</protein>
<keyword evidence="11 15" id="KW-0503">Monooxygenase</keyword>
<dbReference type="PANTHER" id="PTHR46300:SF2">
    <property type="entry name" value="CYTOCHROME P450 MONOOXYGENASE ALNH-RELATED"/>
    <property type="match status" value="1"/>
</dbReference>
<dbReference type="PRINTS" id="PR00385">
    <property type="entry name" value="P450"/>
</dbReference>
<dbReference type="Proteomes" id="UP000053424">
    <property type="component" value="Unassembled WGS sequence"/>
</dbReference>
<evidence type="ECO:0000256" key="6">
    <source>
        <dbReference type="ARBA" id="ARBA00022692"/>
    </source>
</evidence>
<dbReference type="AlphaFoldDB" id="A0A0C2YE10"/>
<reference evidence="17" key="2">
    <citation type="submission" date="2015-01" db="EMBL/GenBank/DDBJ databases">
        <title>Evolutionary Origins and Diversification of the Mycorrhizal Mutualists.</title>
        <authorList>
            <consortium name="DOE Joint Genome Institute"/>
            <consortium name="Mycorrhizal Genomics Consortium"/>
            <person name="Kohler A."/>
            <person name="Kuo A."/>
            <person name="Nagy L.G."/>
            <person name="Floudas D."/>
            <person name="Copeland A."/>
            <person name="Barry K.W."/>
            <person name="Cichocki N."/>
            <person name="Veneault-Fourrey C."/>
            <person name="LaButti K."/>
            <person name="Lindquist E.A."/>
            <person name="Lipzen A."/>
            <person name="Lundell T."/>
            <person name="Morin E."/>
            <person name="Murat C."/>
            <person name="Riley R."/>
            <person name="Ohm R."/>
            <person name="Sun H."/>
            <person name="Tunlid A."/>
            <person name="Henrissat B."/>
            <person name="Grigoriev I.V."/>
            <person name="Hibbett D.S."/>
            <person name="Martin F."/>
        </authorList>
    </citation>
    <scope>NUCLEOTIDE SEQUENCE [LARGE SCALE GENOMIC DNA]</scope>
    <source>
        <strain evidence="17">h7</strain>
    </source>
</reference>
<feature type="binding site" description="axial binding residue" evidence="14">
    <location>
        <position position="436"/>
    </location>
    <ligand>
        <name>heme</name>
        <dbReference type="ChEBI" id="CHEBI:30413"/>
    </ligand>
    <ligandPart>
        <name>Fe</name>
        <dbReference type="ChEBI" id="CHEBI:18248"/>
    </ligandPart>
</feature>